<feature type="domain" description="Glycosyltransferase 2-like" evidence="7">
    <location>
        <begin position="17"/>
        <end position="181"/>
    </location>
</feature>
<keyword evidence="6" id="KW-0472">Membrane</keyword>
<organism evidence="8 9">
    <name type="scientific">Ornithinimicrobium kibberense</name>
    <dbReference type="NCBI Taxonomy" id="282060"/>
    <lineage>
        <taxon>Bacteria</taxon>
        <taxon>Bacillati</taxon>
        <taxon>Actinomycetota</taxon>
        <taxon>Actinomycetes</taxon>
        <taxon>Micrococcales</taxon>
        <taxon>Ornithinimicrobiaceae</taxon>
        <taxon>Ornithinimicrobium</taxon>
    </lineage>
</organism>
<dbReference type="PANTHER" id="PTHR22916:SF3">
    <property type="entry name" value="UDP-GLCNAC:BETAGAL BETA-1,3-N-ACETYLGLUCOSAMINYLTRANSFERASE-LIKE PROTEIN 1"/>
    <property type="match status" value="1"/>
</dbReference>
<dbReference type="InterPro" id="IPR043148">
    <property type="entry name" value="TagF_C"/>
</dbReference>
<dbReference type="InterPro" id="IPR007554">
    <property type="entry name" value="Glycerophosphate_synth"/>
</dbReference>
<evidence type="ECO:0000256" key="2">
    <source>
        <dbReference type="ARBA" id="ARBA00010488"/>
    </source>
</evidence>
<comment type="subcellular location">
    <subcellularLocation>
        <location evidence="1">Cell membrane</location>
        <topology evidence="1">Peripheral membrane protein</topology>
    </subcellularLocation>
</comment>
<evidence type="ECO:0000256" key="1">
    <source>
        <dbReference type="ARBA" id="ARBA00004202"/>
    </source>
</evidence>
<proteinExistence type="inferred from homology"/>
<evidence type="ECO:0000313" key="9">
    <source>
        <dbReference type="Proteomes" id="UP001589613"/>
    </source>
</evidence>
<dbReference type="Pfam" id="PF00535">
    <property type="entry name" value="Glycos_transf_2"/>
    <property type="match status" value="1"/>
</dbReference>
<dbReference type="InterPro" id="IPR001173">
    <property type="entry name" value="Glyco_trans_2-like"/>
</dbReference>
<keyword evidence="9" id="KW-1185">Reference proteome</keyword>
<dbReference type="SUPFAM" id="SSF53448">
    <property type="entry name" value="Nucleotide-diphospho-sugar transferases"/>
    <property type="match status" value="1"/>
</dbReference>
<dbReference type="Gene3D" id="3.40.50.12580">
    <property type="match status" value="1"/>
</dbReference>
<dbReference type="Gene3D" id="3.40.50.11820">
    <property type="match status" value="1"/>
</dbReference>
<dbReference type="InterPro" id="IPR043149">
    <property type="entry name" value="TagF_N"/>
</dbReference>
<dbReference type="SUPFAM" id="SSF53756">
    <property type="entry name" value="UDP-Glycosyltransferase/glycogen phosphorylase"/>
    <property type="match status" value="1"/>
</dbReference>
<dbReference type="PANTHER" id="PTHR22916">
    <property type="entry name" value="GLYCOSYLTRANSFERASE"/>
    <property type="match status" value="1"/>
</dbReference>
<accession>A0ABV5V5V4</accession>
<dbReference type="Proteomes" id="UP001589613">
    <property type="component" value="Unassembled WGS sequence"/>
</dbReference>
<evidence type="ECO:0000256" key="6">
    <source>
        <dbReference type="ARBA" id="ARBA00023136"/>
    </source>
</evidence>
<keyword evidence="5" id="KW-0777">Teichoic acid biosynthesis</keyword>
<dbReference type="Gene3D" id="3.90.550.10">
    <property type="entry name" value="Spore Coat Polysaccharide Biosynthesis Protein SpsA, Chain A"/>
    <property type="match status" value="1"/>
</dbReference>
<evidence type="ECO:0000256" key="3">
    <source>
        <dbReference type="ARBA" id="ARBA00022475"/>
    </source>
</evidence>
<keyword evidence="4" id="KW-0808">Transferase</keyword>
<evidence type="ECO:0000313" key="8">
    <source>
        <dbReference type="EMBL" id="MFB9733172.1"/>
    </source>
</evidence>
<gene>
    <name evidence="8" type="ORF">ACFFN0_14065</name>
</gene>
<dbReference type="RefSeq" id="WP_181409526.1">
    <property type="nucleotide sequence ID" value="NZ_JBHMAX010000024.1"/>
</dbReference>
<dbReference type="EMBL" id="JBHMAX010000024">
    <property type="protein sequence ID" value="MFB9733172.1"/>
    <property type="molecule type" value="Genomic_DNA"/>
</dbReference>
<evidence type="ECO:0000259" key="7">
    <source>
        <dbReference type="Pfam" id="PF00535"/>
    </source>
</evidence>
<sequence length="920" mass="103139">MTSVSPAPVEDHAPLFSVVIPVYNGEDFVAEAIQSVLDQTIDPHEVEVVVVDDGSEDSTGSILDEYAAQDGRVVALHQPNGGVSVALNSGVDAARGKYVGFLGSDDRLSENTLEAVGNFFAEHEDECDLVAIPLMMFGARRGPHWNNRNRFATTRVIDVSREWNTPQAAGGGTFIKSEVLKDPGLRFDPRLFISEDQTLNTLVILRKMAYGVVAEATYYNRRHAVGGSLVSSSQFRREFYTDIPRYAYQRVLDAGREMYGQAPRYVQAMVAYDLSWRFRADLAAMDPDLEPDYRDLLRGLLRQLDVGVILAQRAPVEVRLSMLSMRAGVPIRDLAERRGTTYFVGDKPVYSLEVKPRARHRPVRCDIEFFEVHGDRVLVDGVFRLPDIDDFDLHFEVGGRRYPVERVHDPRPVRSSYGNEVAAAVPFHVQVELRAGELLTPMVRAGHDAADGGIAVPVQPLMHRFTGFSGRSDAFYYRRLGRTVFRRQRRFSIERVDLGLLEVLRAEAGVFRRAARAGAKAQVLAMRAGAIARRALRRREIWLMADHKSEAGDNGEAMFRHLCAQPRPGVVPYFVLRKDADEYAELKRLGKVVVPGSRAHLRAYLDAAVVMNSAGDNYMLDPLGRRRTYLNDLLSHRSVFLQHGVTKDDQSAWLNRRAKGFDLFVTSSPAERDSIVQGDYGYRPDQVALTGLPRFDRLVSRPDRLLVLAPTWRKALAGPLDPETGRVGKSERFAESDYLAYWQSVISDPRLNAVMAERGFTGILALHPSHSAEHSTFAPSERISISPYPHDYRDLFSRGSVLVTDYSSVAFDFAYLRKPVVYAQGDRDEFFQGHLYSEGYFSYERDGFGPVVKTVPELVDSLVDLVGTSCEMQPEYRDRADRFFAFSGGGNCERLCRAIEASLARDTAPAEDHDPSRVRA</sequence>
<comment type="caution">
    <text evidence="8">The sequence shown here is derived from an EMBL/GenBank/DDBJ whole genome shotgun (WGS) entry which is preliminary data.</text>
</comment>
<comment type="similarity">
    <text evidence="2">Belongs to the CDP-glycerol glycerophosphotransferase family.</text>
</comment>
<reference evidence="8 9" key="1">
    <citation type="submission" date="2024-09" db="EMBL/GenBank/DDBJ databases">
        <authorList>
            <person name="Sun Q."/>
            <person name="Mori K."/>
        </authorList>
    </citation>
    <scope>NUCLEOTIDE SEQUENCE [LARGE SCALE GENOMIC DNA]</scope>
    <source>
        <strain evidence="8 9">JCM 12763</strain>
    </source>
</reference>
<dbReference type="Pfam" id="PF04464">
    <property type="entry name" value="Glyphos_transf"/>
    <property type="match status" value="1"/>
</dbReference>
<dbReference type="InterPro" id="IPR029044">
    <property type="entry name" value="Nucleotide-diphossugar_trans"/>
</dbReference>
<protein>
    <submittedName>
        <fullName evidence="8">CDP-glycerol glycerophosphotransferase family protein</fullName>
    </submittedName>
</protein>
<name>A0ABV5V5V4_9MICO</name>
<evidence type="ECO:0000256" key="5">
    <source>
        <dbReference type="ARBA" id="ARBA00022944"/>
    </source>
</evidence>
<evidence type="ECO:0000256" key="4">
    <source>
        <dbReference type="ARBA" id="ARBA00022679"/>
    </source>
</evidence>
<keyword evidence="3" id="KW-1003">Cell membrane</keyword>